<gene>
    <name evidence="1" type="ORF">PCANC_26643</name>
</gene>
<proteinExistence type="predicted"/>
<dbReference type="Proteomes" id="UP000235388">
    <property type="component" value="Unassembled WGS sequence"/>
</dbReference>
<sequence length="210" mass="23302">MDGLFNLTSNTWEMVDSGLPDNLVFSGTLKVALLPPCEIREMEYYQFAAPRECNKWKYCGDMNTHVCPKPITCATMAMDEFGYLLLDGKTYKIRGHLTENSIGKNVWEFNSLLARRLGEKQEQHEHQGVTIAGIGTILRHLELYNEDAGSVGLSSVEYVQLVEDATTNNFKSFTTSLRTGGKVCFWGSYAGIDKDDGTIVINLASAKALG</sequence>
<evidence type="ECO:0000313" key="1">
    <source>
        <dbReference type="EMBL" id="PLW05777.1"/>
    </source>
</evidence>
<dbReference type="AlphaFoldDB" id="A0A2N5RXR2"/>
<reference evidence="1 2" key="1">
    <citation type="submission" date="2017-11" db="EMBL/GenBank/DDBJ databases">
        <title>De novo assembly and phasing of dikaryotic genomes from two isolates of Puccinia coronata f. sp. avenae, the causal agent of oat crown rust.</title>
        <authorList>
            <person name="Miller M.E."/>
            <person name="Zhang Y."/>
            <person name="Omidvar V."/>
            <person name="Sperschneider J."/>
            <person name="Schwessinger B."/>
            <person name="Raley C."/>
            <person name="Palmer J.M."/>
            <person name="Garnica D."/>
            <person name="Upadhyaya N."/>
            <person name="Rathjen J."/>
            <person name="Taylor J.M."/>
            <person name="Park R.F."/>
            <person name="Dodds P.N."/>
            <person name="Hirsch C.D."/>
            <person name="Kianian S.F."/>
            <person name="Figueroa M."/>
        </authorList>
    </citation>
    <scope>NUCLEOTIDE SEQUENCE [LARGE SCALE GENOMIC DNA]</scope>
    <source>
        <strain evidence="1">12NC29</strain>
    </source>
</reference>
<protein>
    <submittedName>
        <fullName evidence="1">Uncharacterized protein</fullName>
    </submittedName>
</protein>
<dbReference type="EMBL" id="PGCJ01001390">
    <property type="protein sequence ID" value="PLW05777.1"/>
    <property type="molecule type" value="Genomic_DNA"/>
</dbReference>
<comment type="caution">
    <text evidence="1">The sequence shown here is derived from an EMBL/GenBank/DDBJ whole genome shotgun (WGS) entry which is preliminary data.</text>
</comment>
<accession>A0A2N5RXR2</accession>
<keyword evidence="2" id="KW-1185">Reference proteome</keyword>
<name>A0A2N5RXR2_9BASI</name>
<evidence type="ECO:0000313" key="2">
    <source>
        <dbReference type="Proteomes" id="UP000235388"/>
    </source>
</evidence>
<organism evidence="1 2">
    <name type="scientific">Puccinia coronata f. sp. avenae</name>
    <dbReference type="NCBI Taxonomy" id="200324"/>
    <lineage>
        <taxon>Eukaryota</taxon>
        <taxon>Fungi</taxon>
        <taxon>Dikarya</taxon>
        <taxon>Basidiomycota</taxon>
        <taxon>Pucciniomycotina</taxon>
        <taxon>Pucciniomycetes</taxon>
        <taxon>Pucciniales</taxon>
        <taxon>Pucciniaceae</taxon>
        <taxon>Puccinia</taxon>
    </lineage>
</organism>